<accession>A0A3B0VRB8</accession>
<sequence>FCEQAIKQLKAEFKNLNIWQQRSLYFGGVNAVQHGQTNVAIGDSRRMGVGLVQNINPHIS</sequence>
<proteinExistence type="predicted"/>
<feature type="non-terminal residue" evidence="1">
    <location>
        <position position="1"/>
    </location>
</feature>
<gene>
    <name evidence="1" type="ORF">MNBD_GAMMA01-1165</name>
</gene>
<name>A0A3B0VRB8_9ZZZZ</name>
<evidence type="ECO:0000313" key="1">
    <source>
        <dbReference type="EMBL" id="VAW34796.1"/>
    </source>
</evidence>
<dbReference type="EMBL" id="UOEW01000083">
    <property type="protein sequence ID" value="VAW34796.1"/>
    <property type="molecule type" value="Genomic_DNA"/>
</dbReference>
<organism evidence="1">
    <name type="scientific">hydrothermal vent metagenome</name>
    <dbReference type="NCBI Taxonomy" id="652676"/>
    <lineage>
        <taxon>unclassified sequences</taxon>
        <taxon>metagenomes</taxon>
        <taxon>ecological metagenomes</taxon>
    </lineage>
</organism>
<reference evidence="1" key="1">
    <citation type="submission" date="2018-06" db="EMBL/GenBank/DDBJ databases">
        <authorList>
            <person name="Zhirakovskaya E."/>
        </authorList>
    </citation>
    <scope>NUCLEOTIDE SEQUENCE</scope>
</reference>
<dbReference type="AlphaFoldDB" id="A0A3B0VRB8"/>
<protein>
    <submittedName>
        <fullName evidence="1">Uncharacterized protein</fullName>
    </submittedName>
</protein>